<evidence type="ECO:0000313" key="1">
    <source>
        <dbReference type="EMBL" id="MFC4611538.1"/>
    </source>
</evidence>
<dbReference type="Pfam" id="PF14022">
    <property type="entry name" value="DUF4238"/>
    <property type="match status" value="1"/>
</dbReference>
<dbReference type="InterPro" id="IPR025332">
    <property type="entry name" value="DUF4238"/>
</dbReference>
<comment type="caution">
    <text evidence="1">The sequence shown here is derived from an EMBL/GenBank/DDBJ whole genome shotgun (WGS) entry which is preliminary data.</text>
</comment>
<accession>A0ABV9GB58</accession>
<keyword evidence="2" id="KW-1185">Reference proteome</keyword>
<sequence>MGAAQQTSRQHLVSQVLLRQFTMPGPKSSGWQLLPFDLLNPQRRCKLKSTRSCGWAENFIAFDSMSAEELWSAIESRVSAALSAVNAGAPFADPRHPATLRDLVVLHYVRSHNYHGVHTAARLAHRNTPDEVVASRFGTSIEFARWRMNV</sequence>
<dbReference type="RefSeq" id="WP_381200785.1">
    <property type="nucleotide sequence ID" value="NZ_JBHSFE010000026.1"/>
</dbReference>
<gene>
    <name evidence="1" type="ORF">ACFO9E_27670</name>
</gene>
<dbReference type="EMBL" id="JBHSFE010000026">
    <property type="protein sequence ID" value="MFC4611538.1"/>
    <property type="molecule type" value="Genomic_DNA"/>
</dbReference>
<name>A0ABV9GB58_9ACTN</name>
<protein>
    <submittedName>
        <fullName evidence="1">DUF4238 domain-containing protein</fullName>
    </submittedName>
</protein>
<dbReference type="Proteomes" id="UP001595993">
    <property type="component" value="Unassembled WGS sequence"/>
</dbReference>
<proteinExistence type="predicted"/>
<reference evidence="2" key="1">
    <citation type="journal article" date="2019" name="Int. J. Syst. Evol. Microbiol.">
        <title>The Global Catalogue of Microorganisms (GCM) 10K type strain sequencing project: providing services to taxonomists for standard genome sequencing and annotation.</title>
        <authorList>
            <consortium name="The Broad Institute Genomics Platform"/>
            <consortium name="The Broad Institute Genome Sequencing Center for Infectious Disease"/>
            <person name="Wu L."/>
            <person name="Ma J."/>
        </authorList>
    </citation>
    <scope>NUCLEOTIDE SEQUENCE [LARGE SCALE GENOMIC DNA]</scope>
    <source>
        <strain evidence="2">CGMCC 4.7139</strain>
    </source>
</reference>
<organism evidence="1 2">
    <name type="scientific">Streptomyces maoxianensis</name>
    <dbReference type="NCBI Taxonomy" id="1459942"/>
    <lineage>
        <taxon>Bacteria</taxon>
        <taxon>Bacillati</taxon>
        <taxon>Actinomycetota</taxon>
        <taxon>Actinomycetes</taxon>
        <taxon>Kitasatosporales</taxon>
        <taxon>Streptomycetaceae</taxon>
        <taxon>Streptomyces</taxon>
    </lineage>
</organism>
<evidence type="ECO:0000313" key="2">
    <source>
        <dbReference type="Proteomes" id="UP001595993"/>
    </source>
</evidence>